<evidence type="ECO:0000259" key="1">
    <source>
        <dbReference type="Pfam" id="PF00188"/>
    </source>
</evidence>
<reference evidence="2 3" key="1">
    <citation type="submission" date="2014-04" db="EMBL/GenBank/DDBJ databases">
        <title>A new species of microsporidia sheds light on the evolution of extreme parasitism.</title>
        <authorList>
            <person name="Haag K.L."/>
            <person name="James T.Y."/>
            <person name="Larsson R."/>
            <person name="Schaer T.M."/>
            <person name="Refardt D."/>
            <person name="Pombert J.-F."/>
            <person name="Ebert D."/>
        </authorList>
    </citation>
    <scope>NUCLEOTIDE SEQUENCE [LARGE SCALE GENOMIC DNA]</scope>
    <source>
        <strain evidence="2 3">UGP3</strain>
        <tissue evidence="2">Spores</tissue>
    </source>
</reference>
<organism evidence="2 3">
    <name type="scientific">Mitosporidium daphniae</name>
    <dbReference type="NCBI Taxonomy" id="1485682"/>
    <lineage>
        <taxon>Eukaryota</taxon>
        <taxon>Fungi</taxon>
        <taxon>Fungi incertae sedis</taxon>
        <taxon>Microsporidia</taxon>
        <taxon>Mitosporidium</taxon>
    </lineage>
</organism>
<dbReference type="AlphaFoldDB" id="A0A098VTQ8"/>
<protein>
    <recommendedName>
        <fullName evidence="1">SCP domain-containing protein</fullName>
    </recommendedName>
</protein>
<dbReference type="EMBL" id="JMKJ01000388">
    <property type="protein sequence ID" value="KGG51111.1"/>
    <property type="molecule type" value="Genomic_DNA"/>
</dbReference>
<evidence type="ECO:0000313" key="3">
    <source>
        <dbReference type="Proteomes" id="UP000029725"/>
    </source>
</evidence>
<dbReference type="GeneID" id="25259999"/>
<proteinExistence type="predicted"/>
<dbReference type="InterPro" id="IPR035940">
    <property type="entry name" value="CAP_sf"/>
</dbReference>
<dbReference type="CDD" id="cd05379">
    <property type="entry name" value="CAP_bacterial"/>
    <property type="match status" value="1"/>
</dbReference>
<name>A0A098VTQ8_9MICR</name>
<dbReference type="InterPro" id="IPR014044">
    <property type="entry name" value="CAP_dom"/>
</dbReference>
<dbReference type="Pfam" id="PF00188">
    <property type="entry name" value="CAP"/>
    <property type="match status" value="1"/>
</dbReference>
<keyword evidence="3" id="KW-1185">Reference proteome</keyword>
<sequence>MGEMSHQLPGGPSLGERVTEAGFEWRSIAENIAAKVSDVDDVMQAWMNSPGHRQNILGSFEYFGAAQAPQTSACESIAAIKELKLII</sequence>
<dbReference type="OrthoDB" id="568194at2759"/>
<dbReference type="Proteomes" id="UP000029725">
    <property type="component" value="Unassembled WGS sequence"/>
</dbReference>
<evidence type="ECO:0000313" key="2">
    <source>
        <dbReference type="EMBL" id="KGG51111.1"/>
    </source>
</evidence>
<dbReference type="PANTHER" id="PTHR31157">
    <property type="entry name" value="SCP DOMAIN-CONTAINING PROTEIN"/>
    <property type="match status" value="1"/>
</dbReference>
<accession>A0A098VTQ8</accession>
<dbReference type="RefSeq" id="XP_013237538.1">
    <property type="nucleotide sequence ID" value="XM_013382084.1"/>
</dbReference>
<dbReference type="PANTHER" id="PTHR31157:SF1">
    <property type="entry name" value="SCP DOMAIN-CONTAINING PROTEIN"/>
    <property type="match status" value="1"/>
</dbReference>
<comment type="caution">
    <text evidence="2">The sequence shown here is derived from an EMBL/GenBank/DDBJ whole genome shotgun (WGS) entry which is preliminary data.</text>
</comment>
<gene>
    <name evidence="2" type="ORF">DI09_44p150</name>
</gene>
<dbReference type="VEuPathDB" id="MicrosporidiaDB:DI09_44p150"/>
<feature type="domain" description="SCP" evidence="1">
    <location>
        <begin position="3"/>
        <end position="69"/>
    </location>
</feature>
<dbReference type="HOGENOM" id="CLU_2483854_0_0_1"/>
<dbReference type="Gene3D" id="3.40.33.10">
    <property type="entry name" value="CAP"/>
    <property type="match status" value="1"/>
</dbReference>